<evidence type="ECO:0000313" key="2">
    <source>
        <dbReference type="EMBL" id="TGG88241.1"/>
    </source>
</evidence>
<dbReference type="Pfam" id="PF04456">
    <property type="entry name" value="DUF503"/>
    <property type="match status" value="1"/>
</dbReference>
<dbReference type="RefSeq" id="WP_091402613.1">
    <property type="nucleotide sequence ID" value="NZ_FMYV01000002.1"/>
</dbReference>
<dbReference type="Proteomes" id="UP000199322">
    <property type="component" value="Unassembled WGS sequence"/>
</dbReference>
<protein>
    <submittedName>
        <fullName evidence="2">DUF503 domain-containing protein</fullName>
    </submittedName>
</protein>
<organism evidence="1 3">
    <name type="scientific">Geotoga petraea</name>
    <dbReference type="NCBI Taxonomy" id="28234"/>
    <lineage>
        <taxon>Bacteria</taxon>
        <taxon>Thermotogati</taxon>
        <taxon>Thermotogota</taxon>
        <taxon>Thermotogae</taxon>
        <taxon>Petrotogales</taxon>
        <taxon>Petrotogaceae</taxon>
        <taxon>Geotoga</taxon>
    </lineage>
</organism>
<dbReference type="PANTHER" id="PTHR36441:SF1">
    <property type="entry name" value="DUF503 DOMAIN-CONTAINING PROTEIN"/>
    <property type="match status" value="1"/>
</dbReference>
<dbReference type="AlphaFoldDB" id="A0A1G6JK13"/>
<dbReference type="EMBL" id="FMYV01000002">
    <property type="protein sequence ID" value="SDC18978.1"/>
    <property type="molecule type" value="Genomic_DNA"/>
</dbReference>
<sequence>MVKTYCLKSNITTRIRGLKSLKEKRSIVKRMKNMLDKYYNASVIESDFNDSHEFISLTYSIVSKDKDYLLNVLENIEERIEVEYGVSISEHLYDIF</sequence>
<reference evidence="2 4" key="2">
    <citation type="submission" date="2019-04" db="EMBL/GenBank/DDBJ databases">
        <title>Draft genome sequence data and analysis of a Fermenting Bacterium, Geotoga petraea strain HO-Geo1, isolated from heavy-oil petroleum reservoir in Russia.</title>
        <authorList>
            <person name="Grouzdev D.S."/>
            <person name="Semenova E.M."/>
            <person name="Sokolova D.S."/>
            <person name="Tourova T.P."/>
            <person name="Poltaraus A.B."/>
            <person name="Nazina T.N."/>
        </authorList>
    </citation>
    <scope>NUCLEOTIDE SEQUENCE [LARGE SCALE GENOMIC DNA]</scope>
    <source>
        <strain evidence="2 4">HO-Geo1</strain>
    </source>
</reference>
<dbReference type="EMBL" id="SRME01000002">
    <property type="protein sequence ID" value="TGG88241.1"/>
    <property type="molecule type" value="Genomic_DNA"/>
</dbReference>
<reference evidence="1 3" key="1">
    <citation type="submission" date="2016-10" db="EMBL/GenBank/DDBJ databases">
        <authorList>
            <person name="de Groot N.N."/>
        </authorList>
    </citation>
    <scope>NUCLEOTIDE SEQUENCE [LARGE SCALE GENOMIC DNA]</scope>
    <source>
        <strain evidence="1 3">WG14</strain>
    </source>
</reference>
<dbReference type="STRING" id="28234.SAMN04488588_0553"/>
<name>A0A1G6JK13_9BACT</name>
<dbReference type="SUPFAM" id="SSF103007">
    <property type="entry name" value="Hypothetical protein TT1725"/>
    <property type="match status" value="1"/>
</dbReference>
<evidence type="ECO:0000313" key="1">
    <source>
        <dbReference type="EMBL" id="SDC18978.1"/>
    </source>
</evidence>
<keyword evidence="3" id="KW-1185">Reference proteome</keyword>
<dbReference type="PANTHER" id="PTHR36441">
    <property type="entry name" value="HYPOTHETICAL CYTOSOLIC PROTEIN"/>
    <property type="match status" value="1"/>
</dbReference>
<dbReference type="InterPro" id="IPR036746">
    <property type="entry name" value="TT1725-like_sf"/>
</dbReference>
<evidence type="ECO:0000313" key="3">
    <source>
        <dbReference type="Proteomes" id="UP000199322"/>
    </source>
</evidence>
<dbReference type="Proteomes" id="UP000297288">
    <property type="component" value="Unassembled WGS sequence"/>
</dbReference>
<evidence type="ECO:0000313" key="4">
    <source>
        <dbReference type="Proteomes" id="UP000297288"/>
    </source>
</evidence>
<gene>
    <name evidence="2" type="ORF">E4650_04170</name>
    <name evidence="1" type="ORF">SAMN04488588_0553</name>
</gene>
<dbReference type="Gene3D" id="3.30.70.1120">
    <property type="entry name" value="TT1725-like"/>
    <property type="match status" value="1"/>
</dbReference>
<proteinExistence type="predicted"/>
<accession>A0A1G6JK13</accession>
<dbReference type="InterPro" id="IPR007546">
    <property type="entry name" value="DUF503"/>
</dbReference>